<dbReference type="Proteomes" id="UP000237000">
    <property type="component" value="Unassembled WGS sequence"/>
</dbReference>
<sequence length="94" mass="10948">MEFLHLYLLSVLDDWDLVLHMDFEKCIIERTQVNMEFVCKQEVNQYVGVQVLVCSKVTPAKSSPIEIFPAKWMYAPEIVHCGIASSLFFNHFHV</sequence>
<accession>A0A2P5DAP9</accession>
<comment type="caution">
    <text evidence="1">The sequence shown here is derived from an EMBL/GenBank/DDBJ whole genome shotgun (WGS) entry which is preliminary data.</text>
</comment>
<keyword evidence="2" id="KW-1185">Reference proteome</keyword>
<dbReference type="AlphaFoldDB" id="A0A2P5DAP9"/>
<evidence type="ECO:0000313" key="2">
    <source>
        <dbReference type="Proteomes" id="UP000237000"/>
    </source>
</evidence>
<evidence type="ECO:0000313" key="1">
    <source>
        <dbReference type="EMBL" id="PON70354.1"/>
    </source>
</evidence>
<organism evidence="1 2">
    <name type="scientific">Trema orientale</name>
    <name type="common">Charcoal tree</name>
    <name type="synonym">Celtis orientalis</name>
    <dbReference type="NCBI Taxonomy" id="63057"/>
    <lineage>
        <taxon>Eukaryota</taxon>
        <taxon>Viridiplantae</taxon>
        <taxon>Streptophyta</taxon>
        <taxon>Embryophyta</taxon>
        <taxon>Tracheophyta</taxon>
        <taxon>Spermatophyta</taxon>
        <taxon>Magnoliopsida</taxon>
        <taxon>eudicotyledons</taxon>
        <taxon>Gunneridae</taxon>
        <taxon>Pentapetalae</taxon>
        <taxon>rosids</taxon>
        <taxon>fabids</taxon>
        <taxon>Rosales</taxon>
        <taxon>Cannabaceae</taxon>
        <taxon>Trema</taxon>
    </lineage>
</organism>
<gene>
    <name evidence="1" type="ORF">TorRG33x02_257200</name>
</gene>
<dbReference type="InParanoid" id="A0A2P5DAP9"/>
<reference evidence="2" key="1">
    <citation type="submission" date="2016-06" db="EMBL/GenBank/DDBJ databases">
        <title>Parallel loss of symbiosis genes in relatives of nitrogen-fixing non-legume Parasponia.</title>
        <authorList>
            <person name="Van Velzen R."/>
            <person name="Holmer R."/>
            <person name="Bu F."/>
            <person name="Rutten L."/>
            <person name="Van Zeijl A."/>
            <person name="Liu W."/>
            <person name="Santuari L."/>
            <person name="Cao Q."/>
            <person name="Sharma T."/>
            <person name="Shen D."/>
            <person name="Roswanjaya Y."/>
            <person name="Wardhani T."/>
            <person name="Kalhor M.S."/>
            <person name="Jansen J."/>
            <person name="Van den Hoogen J."/>
            <person name="Gungor B."/>
            <person name="Hartog M."/>
            <person name="Hontelez J."/>
            <person name="Verver J."/>
            <person name="Yang W.-C."/>
            <person name="Schijlen E."/>
            <person name="Repin R."/>
            <person name="Schilthuizen M."/>
            <person name="Schranz E."/>
            <person name="Heidstra R."/>
            <person name="Miyata K."/>
            <person name="Fedorova E."/>
            <person name="Kohlen W."/>
            <person name="Bisseling T."/>
            <person name="Smit S."/>
            <person name="Geurts R."/>
        </authorList>
    </citation>
    <scope>NUCLEOTIDE SEQUENCE [LARGE SCALE GENOMIC DNA]</scope>
    <source>
        <strain evidence="2">cv. RG33-2</strain>
    </source>
</reference>
<protein>
    <submittedName>
        <fullName evidence="1">Uncharacterized protein</fullName>
    </submittedName>
</protein>
<dbReference type="EMBL" id="JXTC01000283">
    <property type="protein sequence ID" value="PON70354.1"/>
    <property type="molecule type" value="Genomic_DNA"/>
</dbReference>
<proteinExistence type="predicted"/>
<name>A0A2P5DAP9_TREOI</name>